<evidence type="ECO:0000313" key="9">
    <source>
        <dbReference type="Proteomes" id="UP000305939"/>
    </source>
</evidence>
<dbReference type="GO" id="GO:0022857">
    <property type="term" value="F:transmembrane transporter activity"/>
    <property type="evidence" value="ECO:0007669"/>
    <property type="project" value="InterPro"/>
</dbReference>
<dbReference type="PROSITE" id="PS50850">
    <property type="entry name" value="MFS"/>
    <property type="match status" value="1"/>
</dbReference>
<dbReference type="PANTHER" id="PTHR43702:SF12">
    <property type="entry name" value="N-ACETYL GLUCOSAMINE TRANSPORTER NAGP"/>
    <property type="match status" value="1"/>
</dbReference>
<feature type="transmembrane region" description="Helical" evidence="6">
    <location>
        <begin position="41"/>
        <end position="61"/>
    </location>
</feature>
<evidence type="ECO:0000256" key="3">
    <source>
        <dbReference type="ARBA" id="ARBA00022692"/>
    </source>
</evidence>
<dbReference type="AlphaFoldDB" id="A0A4S3M279"/>
<comment type="caution">
    <text evidence="8">The sequence shown here is derived from an EMBL/GenBank/DDBJ whole genome shotgun (WGS) entry which is preliminary data.</text>
</comment>
<evidence type="ECO:0000256" key="5">
    <source>
        <dbReference type="ARBA" id="ARBA00023136"/>
    </source>
</evidence>
<feature type="transmembrane region" description="Helical" evidence="6">
    <location>
        <begin position="7"/>
        <end position="29"/>
    </location>
</feature>
<accession>A0A4S3M279</accession>
<proteinExistence type="predicted"/>
<keyword evidence="3 6" id="KW-0812">Transmembrane</keyword>
<evidence type="ECO:0000313" key="8">
    <source>
        <dbReference type="EMBL" id="THD69133.1"/>
    </source>
</evidence>
<evidence type="ECO:0000259" key="7">
    <source>
        <dbReference type="PROSITE" id="PS50850"/>
    </source>
</evidence>
<sequence>MKRNYGIIFLILLIFFVISFLTNIIGPLVPDIIRSFDLSRSMAGFLPFAFFIAYGVSSIPAGMAIEKYREKKVMLFAFAMAMSGSLLFSVFPSYTIVLFSLFMIGMGMAVLQVAINPLLRVAGGEEHFAFNSVLAQLAFGGASFLSPQVFSYLVSGIESGQSDSLIISTLRDLVPAGLSWVSLYWIFTVVSVIMLLIIALVRFPKVELKEDEKAGGWDTYKELFASKTVWLFFLAIFCYVGVEQGIANWISEYLYSYHEVDPRLGGADTVSSFWGLLTLGCLLGLVLLKFLDSRTVLKLFSLLALVSLLLALFGSRSMALVAFPACGFFASVMWSVIFSLALNSVKKHHGSFSGILCTGIVGGAVMPLIVGALADIIGLRGGMFFLILPLAYIFSVGFWARPLVSNATISLKTRKEIV</sequence>
<name>A0A4S3M279_9FLAO</name>
<keyword evidence="2" id="KW-1003">Cell membrane</keyword>
<keyword evidence="9" id="KW-1185">Reference proteome</keyword>
<dbReference type="InterPro" id="IPR050375">
    <property type="entry name" value="MFS_TsgA-like"/>
</dbReference>
<dbReference type="PANTHER" id="PTHR43702">
    <property type="entry name" value="L-FUCOSE-PROTON SYMPORTER"/>
    <property type="match status" value="1"/>
</dbReference>
<feature type="transmembrane region" description="Helical" evidence="6">
    <location>
        <begin position="229"/>
        <end position="250"/>
    </location>
</feature>
<dbReference type="InterPro" id="IPR036259">
    <property type="entry name" value="MFS_trans_sf"/>
</dbReference>
<feature type="transmembrane region" description="Helical" evidence="6">
    <location>
        <begin position="73"/>
        <end position="91"/>
    </location>
</feature>
<gene>
    <name evidence="8" type="ORF">E7Z59_02035</name>
</gene>
<feature type="transmembrane region" description="Helical" evidence="6">
    <location>
        <begin position="295"/>
        <end position="313"/>
    </location>
</feature>
<dbReference type="Pfam" id="PF07690">
    <property type="entry name" value="MFS_1"/>
    <property type="match status" value="1"/>
</dbReference>
<feature type="transmembrane region" description="Helical" evidence="6">
    <location>
        <begin position="354"/>
        <end position="377"/>
    </location>
</feature>
<feature type="transmembrane region" description="Helical" evidence="6">
    <location>
        <begin position="270"/>
        <end position="288"/>
    </location>
</feature>
<feature type="transmembrane region" description="Helical" evidence="6">
    <location>
        <begin position="319"/>
        <end position="342"/>
    </location>
</feature>
<dbReference type="InterPro" id="IPR011701">
    <property type="entry name" value="MFS"/>
</dbReference>
<keyword evidence="4 6" id="KW-1133">Transmembrane helix</keyword>
<feature type="transmembrane region" description="Helical" evidence="6">
    <location>
        <begin position="128"/>
        <end position="146"/>
    </location>
</feature>
<feature type="transmembrane region" description="Helical" evidence="6">
    <location>
        <begin position="383"/>
        <end position="404"/>
    </location>
</feature>
<protein>
    <submittedName>
        <fullName evidence="8">MFS transporter</fullName>
    </submittedName>
</protein>
<dbReference type="SUPFAM" id="SSF103473">
    <property type="entry name" value="MFS general substrate transporter"/>
    <property type="match status" value="1"/>
</dbReference>
<reference evidence="8 9" key="1">
    <citation type="submission" date="2019-04" db="EMBL/GenBank/DDBJ databases">
        <title>Draft genome sequence of Robertkochia marina CC-AMO-30D.</title>
        <authorList>
            <person name="Hameed A."/>
            <person name="Lin S.-Y."/>
            <person name="Shahina M."/>
            <person name="Lai W.-A."/>
            <person name="Young C.-C."/>
        </authorList>
    </citation>
    <scope>NUCLEOTIDE SEQUENCE [LARGE SCALE GENOMIC DNA]</scope>
    <source>
        <strain evidence="8 9">CC-AMO-30D</strain>
    </source>
</reference>
<comment type="subcellular location">
    <subcellularLocation>
        <location evidence="1">Cell inner membrane</location>
        <topology evidence="1">Multi-pass membrane protein</topology>
    </subcellularLocation>
</comment>
<feature type="transmembrane region" description="Helical" evidence="6">
    <location>
        <begin position="183"/>
        <end position="203"/>
    </location>
</feature>
<dbReference type="EMBL" id="SSMC01000001">
    <property type="protein sequence ID" value="THD69133.1"/>
    <property type="molecule type" value="Genomic_DNA"/>
</dbReference>
<evidence type="ECO:0000256" key="6">
    <source>
        <dbReference type="SAM" id="Phobius"/>
    </source>
</evidence>
<dbReference type="Proteomes" id="UP000305939">
    <property type="component" value="Unassembled WGS sequence"/>
</dbReference>
<feature type="transmembrane region" description="Helical" evidence="6">
    <location>
        <begin position="97"/>
        <end position="116"/>
    </location>
</feature>
<dbReference type="Gene3D" id="1.20.1250.20">
    <property type="entry name" value="MFS general substrate transporter like domains"/>
    <property type="match status" value="2"/>
</dbReference>
<keyword evidence="5 6" id="KW-0472">Membrane</keyword>
<organism evidence="8 9">
    <name type="scientific">Robertkochia marina</name>
    <dbReference type="NCBI Taxonomy" id="1227945"/>
    <lineage>
        <taxon>Bacteria</taxon>
        <taxon>Pseudomonadati</taxon>
        <taxon>Bacteroidota</taxon>
        <taxon>Flavobacteriia</taxon>
        <taxon>Flavobacteriales</taxon>
        <taxon>Flavobacteriaceae</taxon>
        <taxon>Robertkochia</taxon>
    </lineage>
</organism>
<evidence type="ECO:0000256" key="4">
    <source>
        <dbReference type="ARBA" id="ARBA00022989"/>
    </source>
</evidence>
<dbReference type="RefSeq" id="WP_136334623.1">
    <property type="nucleotide sequence ID" value="NZ_QXMP01000001.1"/>
</dbReference>
<dbReference type="InterPro" id="IPR020846">
    <property type="entry name" value="MFS_dom"/>
</dbReference>
<feature type="domain" description="Major facilitator superfamily (MFS) profile" evidence="7">
    <location>
        <begin position="7"/>
        <end position="407"/>
    </location>
</feature>
<dbReference type="GO" id="GO:0005886">
    <property type="term" value="C:plasma membrane"/>
    <property type="evidence" value="ECO:0007669"/>
    <property type="project" value="UniProtKB-SubCell"/>
</dbReference>
<evidence type="ECO:0000256" key="1">
    <source>
        <dbReference type="ARBA" id="ARBA00004429"/>
    </source>
</evidence>
<evidence type="ECO:0000256" key="2">
    <source>
        <dbReference type="ARBA" id="ARBA00022475"/>
    </source>
</evidence>
<dbReference type="OrthoDB" id="3225787at2"/>